<dbReference type="Pfam" id="PF16906">
    <property type="entry name" value="Ribosomal_L26"/>
    <property type="match status" value="1"/>
</dbReference>
<feature type="region of interest" description="Disordered" evidence="4">
    <location>
        <begin position="1"/>
        <end position="20"/>
    </location>
</feature>
<protein>
    <recommendedName>
        <fullName evidence="5">KOW domain-containing protein</fullName>
    </recommendedName>
</protein>
<feature type="region of interest" description="Disordered" evidence="4">
    <location>
        <begin position="119"/>
        <end position="147"/>
    </location>
</feature>
<dbReference type="Proteomes" id="UP001497444">
    <property type="component" value="Chromosome 2"/>
</dbReference>
<accession>A0ABP0WT92</accession>
<comment type="similarity">
    <text evidence="1">Belongs to the universal ribosomal protein uL24 family.</text>
</comment>
<dbReference type="PROSITE" id="PS01108">
    <property type="entry name" value="RIBOSOMAL_L24"/>
    <property type="match status" value="1"/>
</dbReference>
<proteinExistence type="inferred from homology"/>
<feature type="compositionally biased region" description="Basic residues" evidence="4">
    <location>
        <begin position="9"/>
        <end position="18"/>
    </location>
</feature>
<dbReference type="InterPro" id="IPR008991">
    <property type="entry name" value="Translation_prot_SH3-like_sf"/>
</dbReference>
<name>A0ABP0WT92_9BRYO</name>
<dbReference type="EMBL" id="OZ020097">
    <property type="protein sequence ID" value="CAK9269624.1"/>
    <property type="molecule type" value="Genomic_DNA"/>
</dbReference>
<sequence>MKFSSRVSSSRRKSRKAHFSAPSSVRRILMSAALSSDLKNKYNVRSVPVRKDDEVQVVRGTYKGREGKVVQVYRRKWVIHVERITREKVNGSTVNVGIDPSKVIITKFKLDKDRKALLDRKGKGRAAEKGKGKFTNEDVAAPLQEVD</sequence>
<reference evidence="6 7" key="1">
    <citation type="submission" date="2024-02" db="EMBL/GenBank/DDBJ databases">
        <authorList>
            <consortium name="ELIXIR-Norway"/>
            <consortium name="Elixir Norway"/>
        </authorList>
    </citation>
    <scope>NUCLEOTIDE SEQUENCE [LARGE SCALE GENOMIC DNA]</scope>
</reference>
<keyword evidence="2" id="KW-0689">Ribosomal protein</keyword>
<dbReference type="InterPro" id="IPR005824">
    <property type="entry name" value="KOW"/>
</dbReference>
<evidence type="ECO:0000256" key="2">
    <source>
        <dbReference type="ARBA" id="ARBA00022980"/>
    </source>
</evidence>
<feature type="compositionally biased region" description="Basic and acidic residues" evidence="4">
    <location>
        <begin position="119"/>
        <end position="136"/>
    </location>
</feature>
<evidence type="ECO:0000256" key="1">
    <source>
        <dbReference type="ARBA" id="ARBA00010618"/>
    </source>
</evidence>
<evidence type="ECO:0000256" key="4">
    <source>
        <dbReference type="SAM" id="MobiDB-lite"/>
    </source>
</evidence>
<gene>
    <name evidence="6" type="ORF">CSSPJE1EN1_LOCUS15102</name>
</gene>
<dbReference type="InterPro" id="IPR005756">
    <property type="entry name" value="Ribosomal_uL24_euk/arc"/>
</dbReference>
<dbReference type="SMART" id="SM00739">
    <property type="entry name" value="KOW"/>
    <property type="match status" value="1"/>
</dbReference>
<feature type="domain" description="KOW" evidence="5">
    <location>
        <begin position="48"/>
        <end position="75"/>
    </location>
</feature>
<dbReference type="NCBIfam" id="TIGR01080">
    <property type="entry name" value="rplX_A_E"/>
    <property type="match status" value="1"/>
</dbReference>
<dbReference type="InterPro" id="IPR005825">
    <property type="entry name" value="Ribosomal_uL24_CS"/>
</dbReference>
<dbReference type="Pfam" id="PF00467">
    <property type="entry name" value="KOW"/>
    <property type="match status" value="1"/>
</dbReference>
<evidence type="ECO:0000256" key="3">
    <source>
        <dbReference type="ARBA" id="ARBA00023274"/>
    </source>
</evidence>
<evidence type="ECO:0000259" key="5">
    <source>
        <dbReference type="SMART" id="SM00739"/>
    </source>
</evidence>
<dbReference type="CDD" id="cd06089">
    <property type="entry name" value="KOW_RPL26"/>
    <property type="match status" value="1"/>
</dbReference>
<evidence type="ECO:0000313" key="6">
    <source>
        <dbReference type="EMBL" id="CAK9269624.1"/>
    </source>
</evidence>
<keyword evidence="3" id="KW-0687">Ribonucleoprotein</keyword>
<dbReference type="InterPro" id="IPR014722">
    <property type="entry name" value="Rib_uL2_dom2"/>
</dbReference>
<dbReference type="PANTHER" id="PTHR11143">
    <property type="entry name" value="60S RIBOSOMAL PROTEIN L26 FAMILY MEMBER"/>
    <property type="match status" value="1"/>
</dbReference>
<dbReference type="Gene3D" id="2.30.30.30">
    <property type="match status" value="1"/>
</dbReference>
<keyword evidence="7" id="KW-1185">Reference proteome</keyword>
<dbReference type="SUPFAM" id="SSF50104">
    <property type="entry name" value="Translation proteins SH3-like domain"/>
    <property type="match status" value="1"/>
</dbReference>
<evidence type="ECO:0000313" key="7">
    <source>
        <dbReference type="Proteomes" id="UP001497444"/>
    </source>
</evidence>
<dbReference type="InterPro" id="IPR041988">
    <property type="entry name" value="Ribosomal_uL24_KOW"/>
</dbReference>
<organism evidence="6 7">
    <name type="scientific">Sphagnum jensenii</name>
    <dbReference type="NCBI Taxonomy" id="128206"/>
    <lineage>
        <taxon>Eukaryota</taxon>
        <taxon>Viridiplantae</taxon>
        <taxon>Streptophyta</taxon>
        <taxon>Embryophyta</taxon>
        <taxon>Bryophyta</taxon>
        <taxon>Sphagnophytina</taxon>
        <taxon>Sphagnopsida</taxon>
        <taxon>Sphagnales</taxon>
        <taxon>Sphagnaceae</taxon>
        <taxon>Sphagnum</taxon>
    </lineage>
</organism>